<feature type="signal peptide" evidence="1">
    <location>
        <begin position="1"/>
        <end position="20"/>
    </location>
</feature>
<proteinExistence type="predicted"/>
<sequence>MKLKMLSFLAVILFAGSSFENSSMLIQSFGYGHCYDLAESIEQDAMDGGNSAEFSYNLGTAMMEDCINDVNNAAAEYWATH</sequence>
<comment type="caution">
    <text evidence="2">The sequence shown here is derived from an EMBL/GenBank/DDBJ whole genome shotgun (WGS) entry which is preliminary data.</text>
</comment>
<organism evidence="2 3">
    <name type="scientific">Gelidibacter maritimus</name>
    <dbReference type="NCBI Taxonomy" id="2761487"/>
    <lineage>
        <taxon>Bacteria</taxon>
        <taxon>Pseudomonadati</taxon>
        <taxon>Bacteroidota</taxon>
        <taxon>Flavobacteriia</taxon>
        <taxon>Flavobacteriales</taxon>
        <taxon>Flavobacteriaceae</taxon>
        <taxon>Gelidibacter</taxon>
    </lineage>
</organism>
<name>A0A7W2M3Q8_9FLAO</name>
<keyword evidence="1" id="KW-0732">Signal</keyword>
<feature type="chain" id="PRO_5030874750" evidence="1">
    <location>
        <begin position="21"/>
        <end position="81"/>
    </location>
</feature>
<evidence type="ECO:0000256" key="1">
    <source>
        <dbReference type="SAM" id="SignalP"/>
    </source>
</evidence>
<dbReference type="AlphaFoldDB" id="A0A7W2M3Q8"/>
<keyword evidence="3" id="KW-1185">Reference proteome</keyword>
<dbReference type="Proteomes" id="UP000541857">
    <property type="component" value="Unassembled WGS sequence"/>
</dbReference>
<gene>
    <name evidence="2" type="ORF">H3Z82_05355</name>
</gene>
<evidence type="ECO:0000313" key="2">
    <source>
        <dbReference type="EMBL" id="MBA6152150.1"/>
    </source>
</evidence>
<dbReference type="EMBL" id="JACGLT010000003">
    <property type="protein sequence ID" value="MBA6152150.1"/>
    <property type="molecule type" value="Genomic_DNA"/>
</dbReference>
<evidence type="ECO:0000313" key="3">
    <source>
        <dbReference type="Proteomes" id="UP000541857"/>
    </source>
</evidence>
<accession>A0A7W2M3Q8</accession>
<dbReference type="RefSeq" id="WP_182203347.1">
    <property type="nucleotide sequence ID" value="NZ_JACGLT010000003.1"/>
</dbReference>
<reference evidence="2 3" key="1">
    <citation type="submission" date="2020-07" db="EMBL/GenBank/DDBJ databases">
        <title>Bacterium isolated from marine sediment.</title>
        <authorList>
            <person name="Shang D."/>
        </authorList>
    </citation>
    <scope>NUCLEOTIDE SEQUENCE [LARGE SCALE GENOMIC DNA]</scope>
    <source>
        <strain evidence="2 3">F6074</strain>
    </source>
</reference>
<protein>
    <submittedName>
        <fullName evidence="2">Uncharacterized protein</fullName>
    </submittedName>
</protein>